<reference evidence="1 2" key="1">
    <citation type="submission" date="2013-11" db="EMBL/GenBank/DDBJ databases">
        <title>Complete genome sequence of Rhizobium gallicum bv. gallicum R602.</title>
        <authorList>
            <person name="Bustos P."/>
            <person name="Santamaria R.I."/>
            <person name="Lozano L."/>
            <person name="Acosta J.L."/>
            <person name="Ormeno-Orrillo E."/>
            <person name="Rogel M.A."/>
            <person name="Romero D."/>
            <person name="Cevallos M.A."/>
            <person name="Martinez-Romero E."/>
            <person name="Gonzalez V."/>
        </authorList>
    </citation>
    <scope>NUCLEOTIDE SEQUENCE [LARGE SCALE GENOMIC DNA]</scope>
    <source>
        <strain evidence="1 2">R602</strain>
    </source>
</reference>
<protein>
    <submittedName>
        <fullName evidence="1">Uncharacterized protein</fullName>
    </submittedName>
</protein>
<organism evidence="1 2">
    <name type="scientific">Rhizobium gallicum bv. gallicum R602sp</name>
    <dbReference type="NCBI Taxonomy" id="1041138"/>
    <lineage>
        <taxon>Bacteria</taxon>
        <taxon>Pseudomonadati</taxon>
        <taxon>Pseudomonadota</taxon>
        <taxon>Alphaproteobacteria</taxon>
        <taxon>Hyphomicrobiales</taxon>
        <taxon>Rhizobiaceae</taxon>
        <taxon>Rhizobium/Agrobacterium group</taxon>
        <taxon>Rhizobium</taxon>
    </lineage>
</organism>
<dbReference type="KEGG" id="rga:RGR602_CH00076"/>
<dbReference type="AlphaFoldDB" id="A0A0B4WYZ6"/>
<sequence>MQVAEYPALAVGRCSGGRSAKLFDSFREVTLDDLDMLKGSAANHPLLYGSAAA</sequence>
<dbReference type="Proteomes" id="UP000031368">
    <property type="component" value="Chromosome"/>
</dbReference>
<keyword evidence="2" id="KW-1185">Reference proteome</keyword>
<evidence type="ECO:0000313" key="2">
    <source>
        <dbReference type="Proteomes" id="UP000031368"/>
    </source>
</evidence>
<name>A0A0B4WYZ6_9HYPH</name>
<evidence type="ECO:0000313" key="1">
    <source>
        <dbReference type="EMBL" id="AJD39452.1"/>
    </source>
</evidence>
<accession>A0A0B4WYZ6</accession>
<dbReference type="EMBL" id="CP006877">
    <property type="protein sequence ID" value="AJD39452.1"/>
    <property type="molecule type" value="Genomic_DNA"/>
</dbReference>
<gene>
    <name evidence="1" type="ORF">RGR602_CH00076</name>
</gene>
<proteinExistence type="predicted"/>
<dbReference type="HOGENOM" id="CLU_3065451_0_0_5"/>